<dbReference type="PROSITE" id="PS51123">
    <property type="entry name" value="OMPA_2"/>
    <property type="match status" value="1"/>
</dbReference>
<evidence type="ECO:0000256" key="6">
    <source>
        <dbReference type="SAM" id="MobiDB-lite"/>
    </source>
</evidence>
<feature type="domain" description="OmpA-like" evidence="8">
    <location>
        <begin position="366"/>
        <end position="483"/>
    </location>
</feature>
<dbReference type="PANTHER" id="PTHR30329">
    <property type="entry name" value="STATOR ELEMENT OF FLAGELLAR MOTOR COMPLEX"/>
    <property type="match status" value="1"/>
</dbReference>
<comment type="subcellular location">
    <subcellularLocation>
        <location evidence="1">Cell outer membrane</location>
    </subcellularLocation>
</comment>
<dbReference type="RefSeq" id="WP_059072368.1">
    <property type="nucleotide sequence ID" value="NZ_LNAL01000008.1"/>
</dbReference>
<dbReference type="PROSITE" id="PS01068">
    <property type="entry name" value="OMPA_1"/>
    <property type="match status" value="1"/>
</dbReference>
<dbReference type="OrthoDB" id="1522982at2"/>
<protein>
    <recommendedName>
        <fullName evidence="8">OmpA-like domain-containing protein</fullName>
    </recommendedName>
</protein>
<feature type="chain" id="PRO_5040838786" description="OmpA-like domain-containing protein" evidence="7">
    <location>
        <begin position="24"/>
        <end position="492"/>
    </location>
</feature>
<dbReference type="Gene3D" id="3.30.1330.60">
    <property type="entry name" value="OmpA-like domain"/>
    <property type="match status" value="1"/>
</dbReference>
<keyword evidence="4" id="KW-0998">Cell outer membrane</keyword>
<evidence type="ECO:0000256" key="7">
    <source>
        <dbReference type="SAM" id="SignalP"/>
    </source>
</evidence>
<dbReference type="InterPro" id="IPR006690">
    <property type="entry name" value="OMPA-like_CS"/>
</dbReference>
<dbReference type="GO" id="GO:0009279">
    <property type="term" value="C:cell outer membrane"/>
    <property type="evidence" value="ECO:0007669"/>
    <property type="project" value="UniProtKB-SubCell"/>
</dbReference>
<dbReference type="CDD" id="cd07185">
    <property type="entry name" value="OmpA_C-like"/>
    <property type="match status" value="1"/>
</dbReference>
<evidence type="ECO:0000256" key="1">
    <source>
        <dbReference type="ARBA" id="ARBA00004442"/>
    </source>
</evidence>
<evidence type="ECO:0000313" key="10">
    <source>
        <dbReference type="Proteomes" id="UP000054223"/>
    </source>
</evidence>
<dbReference type="SUPFAM" id="SSF103647">
    <property type="entry name" value="TSP type-3 repeat"/>
    <property type="match status" value="2"/>
</dbReference>
<dbReference type="SUPFAM" id="SSF103088">
    <property type="entry name" value="OmpA-like"/>
    <property type="match status" value="1"/>
</dbReference>
<feature type="region of interest" description="Disordered" evidence="6">
    <location>
        <begin position="218"/>
        <end position="333"/>
    </location>
</feature>
<feature type="compositionally biased region" description="Basic and acidic residues" evidence="6">
    <location>
        <begin position="278"/>
        <end position="289"/>
    </location>
</feature>
<dbReference type="PRINTS" id="PR01021">
    <property type="entry name" value="OMPADOMAIN"/>
</dbReference>
<feature type="region of interest" description="Disordered" evidence="6">
    <location>
        <begin position="451"/>
        <end position="470"/>
    </location>
</feature>
<accession>A0A9X0HIR5</accession>
<dbReference type="InterPro" id="IPR006665">
    <property type="entry name" value="OmpA-like"/>
</dbReference>
<keyword evidence="3 5" id="KW-0472">Membrane</keyword>
<reference evidence="9 10" key="1">
    <citation type="submission" date="2015-11" db="EMBL/GenBank/DDBJ databases">
        <title>Solirubrum puertoriconensis gen. nov. an environmental bacteria isolated in Puerto Rico.</title>
        <authorList>
            <person name="Cuebas-Irizarry M.F."/>
            <person name="Montalvo-Rodriguez R."/>
        </authorList>
    </citation>
    <scope>NUCLEOTIDE SEQUENCE [LARGE SCALE GENOMIC DNA]</scope>
    <source>
        <strain evidence="9 10">MC1A</strain>
    </source>
</reference>
<proteinExistence type="predicted"/>
<comment type="caution">
    <text evidence="9">The sequence shown here is derived from an EMBL/GenBank/DDBJ whole genome shotgun (WGS) entry which is preliminary data.</text>
</comment>
<name>A0A9X0HIR5_SOLP1</name>
<organism evidence="9 10">
    <name type="scientific">Solirubrum puertoriconensis</name>
    <dbReference type="NCBI Taxonomy" id="1751427"/>
    <lineage>
        <taxon>Bacteria</taxon>
        <taxon>Pseudomonadati</taxon>
        <taxon>Bacteroidota</taxon>
        <taxon>Cytophagia</taxon>
        <taxon>Cytophagales</taxon>
    </lineage>
</organism>
<dbReference type="GO" id="GO:0005509">
    <property type="term" value="F:calcium ion binding"/>
    <property type="evidence" value="ECO:0007669"/>
    <property type="project" value="InterPro"/>
</dbReference>
<dbReference type="EMBL" id="LNAL01000008">
    <property type="protein sequence ID" value="KUG06673.1"/>
    <property type="molecule type" value="Genomic_DNA"/>
</dbReference>
<feature type="compositionally biased region" description="Basic and acidic residues" evidence="6">
    <location>
        <begin position="219"/>
        <end position="236"/>
    </location>
</feature>
<dbReference type="InterPro" id="IPR028974">
    <property type="entry name" value="TSP_type-3_rpt"/>
</dbReference>
<feature type="compositionally biased region" description="Basic and acidic residues" evidence="6">
    <location>
        <begin position="312"/>
        <end position="321"/>
    </location>
</feature>
<dbReference type="InterPro" id="IPR050330">
    <property type="entry name" value="Bact_OuterMem_StrucFunc"/>
</dbReference>
<evidence type="ECO:0000313" key="9">
    <source>
        <dbReference type="EMBL" id="KUG06673.1"/>
    </source>
</evidence>
<dbReference type="Gene3D" id="4.10.1080.10">
    <property type="entry name" value="TSP type-3 repeat"/>
    <property type="match status" value="1"/>
</dbReference>
<evidence type="ECO:0000256" key="5">
    <source>
        <dbReference type="PROSITE-ProRule" id="PRU00473"/>
    </source>
</evidence>
<dbReference type="InterPro" id="IPR027385">
    <property type="entry name" value="Beta-barrel_OMP"/>
</dbReference>
<evidence type="ECO:0000256" key="4">
    <source>
        <dbReference type="ARBA" id="ARBA00023237"/>
    </source>
</evidence>
<sequence length="492" mass="53161">MKHLITTSVLGLALLAAAPRGQAQNADRRWGIGLNVSAYQYKGNFGSEYWKLDQAEYGPGLSINRYISPGLDMGLHLSYVELKHTTAQGNPYYGSSFETNVVNANLGFKLKLNNGWALKEDAVVQPYLLVSPGLAFASAGGTLNRDNQSRNFDESKTYFDVHGAAGINFRLGDAVGLFVQTGQHFPLGANLDNQPNRDDNSIDDRYLQHTVGLNIGLGKAKDTDGDGVRDKKDKCPDTPAGVQVDENGCPLDGDKDGVPDYQDQCPTEAGKAELQGCPDKDNDGVRDKDDDCPDQAGTAALRGCPDADGDGVADKNDKCPDTPKGVQVDANGCPVDADGDGVPDSADRCPNTPAGAKVDANGCPEIPQEIRKLEQPIRFRTNSTQILPSSYPTLDKMVRALQEHPEYSIRIVGHADSRGTDEYNQGLSERRAISAKNYFTQKGVDPSRIPTLGMGESAPAAPNTSAKNMSQNRRVEFRFEFFIPDQQPAPQP</sequence>
<dbReference type="GO" id="GO:0007155">
    <property type="term" value="P:cell adhesion"/>
    <property type="evidence" value="ECO:0007669"/>
    <property type="project" value="InterPro"/>
</dbReference>
<keyword evidence="2 7" id="KW-0732">Signal</keyword>
<dbReference type="InterPro" id="IPR036737">
    <property type="entry name" value="OmpA-like_sf"/>
</dbReference>
<dbReference type="Pfam" id="PF02412">
    <property type="entry name" value="TSP_3"/>
    <property type="match status" value="4"/>
</dbReference>
<feature type="signal peptide" evidence="7">
    <location>
        <begin position="1"/>
        <end position="23"/>
    </location>
</feature>
<dbReference type="InterPro" id="IPR003367">
    <property type="entry name" value="Thrombospondin_3-like_rpt"/>
</dbReference>
<dbReference type="InterPro" id="IPR006664">
    <property type="entry name" value="OMP_bac"/>
</dbReference>
<evidence type="ECO:0000256" key="2">
    <source>
        <dbReference type="ARBA" id="ARBA00022729"/>
    </source>
</evidence>
<dbReference type="PANTHER" id="PTHR30329:SF21">
    <property type="entry name" value="LIPOPROTEIN YIAD-RELATED"/>
    <property type="match status" value="1"/>
</dbReference>
<dbReference type="AlphaFoldDB" id="A0A9X0HIR5"/>
<evidence type="ECO:0000259" key="8">
    <source>
        <dbReference type="PROSITE" id="PS51123"/>
    </source>
</evidence>
<keyword evidence="10" id="KW-1185">Reference proteome</keyword>
<dbReference type="Proteomes" id="UP000054223">
    <property type="component" value="Unassembled WGS sequence"/>
</dbReference>
<dbReference type="Pfam" id="PF13505">
    <property type="entry name" value="OMP_b-brl"/>
    <property type="match status" value="1"/>
</dbReference>
<dbReference type="Pfam" id="PF00691">
    <property type="entry name" value="OmpA"/>
    <property type="match status" value="1"/>
</dbReference>
<gene>
    <name evidence="9" type="ORF">ASU33_04870</name>
</gene>
<evidence type="ECO:0000256" key="3">
    <source>
        <dbReference type="ARBA" id="ARBA00023136"/>
    </source>
</evidence>